<dbReference type="OrthoDB" id="9812295at2"/>
<dbReference type="EC" id="1.-.-.-" evidence="2"/>
<protein>
    <submittedName>
        <fullName evidence="2">NAD(P)H-dependent FMN reductase</fullName>
        <ecNumber evidence="2">1.-.-.-</ecNumber>
    </submittedName>
</protein>
<organism evidence="2 3">
    <name type="scientific">Albidovulum aquaemixtae</name>
    <dbReference type="NCBI Taxonomy" id="1542388"/>
    <lineage>
        <taxon>Bacteria</taxon>
        <taxon>Pseudomonadati</taxon>
        <taxon>Pseudomonadota</taxon>
        <taxon>Alphaproteobacteria</taxon>
        <taxon>Rhodobacterales</taxon>
        <taxon>Paracoccaceae</taxon>
        <taxon>Albidovulum</taxon>
    </lineage>
</organism>
<dbReference type="Proteomes" id="UP000244924">
    <property type="component" value="Unassembled WGS sequence"/>
</dbReference>
<proteinExistence type="predicted"/>
<evidence type="ECO:0000313" key="3">
    <source>
        <dbReference type="Proteomes" id="UP000244924"/>
    </source>
</evidence>
<name>A0A2R8BLS6_9RHOB</name>
<dbReference type="AlphaFoldDB" id="A0A2R8BLS6"/>
<feature type="domain" description="NADPH-dependent FMN reductase-like" evidence="1">
    <location>
        <begin position="7"/>
        <end position="148"/>
    </location>
</feature>
<dbReference type="SUPFAM" id="SSF52218">
    <property type="entry name" value="Flavoproteins"/>
    <property type="match status" value="1"/>
</dbReference>
<accession>A0A2R8BLS6</accession>
<keyword evidence="3" id="KW-1185">Reference proteome</keyword>
<evidence type="ECO:0000313" key="2">
    <source>
        <dbReference type="EMBL" id="SPH24335.1"/>
    </source>
</evidence>
<dbReference type="GO" id="GO:0010181">
    <property type="term" value="F:FMN binding"/>
    <property type="evidence" value="ECO:0007669"/>
    <property type="project" value="TreeGrafter"/>
</dbReference>
<dbReference type="Pfam" id="PF03358">
    <property type="entry name" value="FMN_red"/>
    <property type="match status" value="1"/>
</dbReference>
<dbReference type="EMBL" id="OMOQ01000003">
    <property type="protein sequence ID" value="SPH24335.1"/>
    <property type="molecule type" value="Genomic_DNA"/>
</dbReference>
<dbReference type="PANTHER" id="PTHR30543:SF21">
    <property type="entry name" value="NAD(P)H-DEPENDENT FMN REDUCTASE LOT6"/>
    <property type="match status" value="1"/>
</dbReference>
<dbReference type="PANTHER" id="PTHR30543">
    <property type="entry name" value="CHROMATE REDUCTASE"/>
    <property type="match status" value="1"/>
</dbReference>
<sequence>MSRPVLFGIAGALRAGSTNRKLIREAARLFGPAEFREANLRLPLYDGDMEDAEGIPAPVAKLAAGVAASDAIVISTPEYNSMLSGVLKNALDWVSRTEGRPFEGKPVAIISAAAGRAGGARSQFSLRLALTGFRPRILTGPEVMIANSRKAFDENGHLTDERSISKLKSLMEALRVEVERLAEPV</sequence>
<dbReference type="Gene3D" id="3.40.50.360">
    <property type="match status" value="1"/>
</dbReference>
<dbReference type="GO" id="GO:0016491">
    <property type="term" value="F:oxidoreductase activity"/>
    <property type="evidence" value="ECO:0007669"/>
    <property type="project" value="UniProtKB-KW"/>
</dbReference>
<dbReference type="InterPro" id="IPR050712">
    <property type="entry name" value="NAD(P)H-dep_reductase"/>
</dbReference>
<dbReference type="RefSeq" id="WP_108854351.1">
    <property type="nucleotide sequence ID" value="NZ_OMOQ01000003.1"/>
</dbReference>
<reference evidence="2 3" key="1">
    <citation type="submission" date="2018-03" db="EMBL/GenBank/DDBJ databases">
        <authorList>
            <person name="Keele B.F."/>
        </authorList>
    </citation>
    <scope>NUCLEOTIDE SEQUENCE [LARGE SCALE GENOMIC DNA]</scope>
    <source>
        <strain evidence="2 3">CECT 8626</strain>
    </source>
</reference>
<gene>
    <name evidence="2" type="ORF">DEA8626_03386</name>
</gene>
<evidence type="ECO:0000259" key="1">
    <source>
        <dbReference type="Pfam" id="PF03358"/>
    </source>
</evidence>
<dbReference type="InterPro" id="IPR005025">
    <property type="entry name" value="FMN_Rdtase-like_dom"/>
</dbReference>
<keyword evidence="2" id="KW-0560">Oxidoreductase</keyword>
<dbReference type="InterPro" id="IPR029039">
    <property type="entry name" value="Flavoprotein-like_sf"/>
</dbReference>
<dbReference type="GO" id="GO:0005829">
    <property type="term" value="C:cytosol"/>
    <property type="evidence" value="ECO:0007669"/>
    <property type="project" value="TreeGrafter"/>
</dbReference>